<gene>
    <name evidence="1" type="ORF">TRI22_00017</name>
</gene>
<organism evidence="1">
    <name type="scientific">uncultured organism</name>
    <dbReference type="NCBI Taxonomy" id="155900"/>
    <lineage>
        <taxon>unclassified sequences</taxon>
        <taxon>environmental samples</taxon>
    </lineage>
</organism>
<accession>A0A385FV25</accession>
<dbReference type="AlphaFoldDB" id="A0A385FV25"/>
<reference evidence="1" key="1">
    <citation type="submission" date="2018-07" db="EMBL/GenBank/DDBJ databases">
        <title>Functional screening for triclosan resistance in a wastewater metagenome and isolates of Escherichia coli and Enterococcus spp. from a large Canadian healthcare region.</title>
        <authorList>
            <person name="Cameron A."/>
            <person name="Barbieri R."/>
            <person name="Read R.R."/>
            <person name="Church D.L."/>
            <person name="Adator E.H."/>
            <person name="McAllister T.A."/>
        </authorList>
    </citation>
    <scope>NUCLEOTIDE SEQUENCE</scope>
</reference>
<evidence type="ECO:0000313" key="1">
    <source>
        <dbReference type="EMBL" id="AXV45421.1"/>
    </source>
</evidence>
<dbReference type="EMBL" id="MH687381">
    <property type="protein sequence ID" value="AXV45421.1"/>
    <property type="molecule type" value="Genomic_DNA"/>
</dbReference>
<protein>
    <submittedName>
        <fullName evidence="1">Uncharacterized protein</fullName>
    </submittedName>
</protein>
<name>A0A385FV25_9ZZZZ</name>
<proteinExistence type="predicted"/>
<sequence>MDPLYPFAGIGHGLVWGNQETPAAAFPLLETRHLPLTCQPGLGAYDALMMVTPDGRSRAMGYIESTVTIDGEGVRRRVLCLTQSGDLVAETMSRAGDGKYRFDSLWLNRRYMLVAQDDPAFGPADYNAVAADYQLPTPYAPGEGVGLV</sequence>